<evidence type="ECO:0000313" key="2">
    <source>
        <dbReference type="EMBL" id="MEU3554691.1"/>
    </source>
</evidence>
<reference evidence="2 3" key="1">
    <citation type="submission" date="2024-06" db="EMBL/GenBank/DDBJ databases">
        <title>The Natural Products Discovery Center: Release of the First 8490 Sequenced Strains for Exploring Actinobacteria Biosynthetic Diversity.</title>
        <authorList>
            <person name="Kalkreuter E."/>
            <person name="Kautsar S.A."/>
            <person name="Yang D."/>
            <person name="Bader C.D."/>
            <person name="Teijaro C.N."/>
            <person name="Fluegel L."/>
            <person name="Davis C.M."/>
            <person name="Simpson J.R."/>
            <person name="Lauterbach L."/>
            <person name="Steele A.D."/>
            <person name="Gui C."/>
            <person name="Meng S."/>
            <person name="Li G."/>
            <person name="Viehrig K."/>
            <person name="Ye F."/>
            <person name="Su P."/>
            <person name="Kiefer A.F."/>
            <person name="Nichols A."/>
            <person name="Cepeda A.J."/>
            <person name="Yan W."/>
            <person name="Fan B."/>
            <person name="Jiang Y."/>
            <person name="Adhikari A."/>
            <person name="Zheng C.-J."/>
            <person name="Schuster L."/>
            <person name="Cowan T.M."/>
            <person name="Smanski M.J."/>
            <person name="Chevrette M.G."/>
            <person name="De Carvalho L.P.S."/>
            <person name="Shen B."/>
        </authorList>
    </citation>
    <scope>NUCLEOTIDE SEQUENCE [LARGE SCALE GENOMIC DNA]</scope>
    <source>
        <strain evidence="2 3">NPDC038104</strain>
    </source>
</reference>
<sequence>MSAPAPSALDLTGLRTLPAQVWGAVRLVPLVRDAPVEDLRLGARAYDAAAGFVRTGPRDGYFSYVPHGFVATWTKDGSPAAAYGTRLSADRDPAPAEWMPLRVHRRPARREARDRLRFLPLHLALEGYLALHFDGPSIAWEEWSQRAVRNGLSPRAEQAYAGAAVDGLAEALRVFEIHPGQCGVLLYAADALAAAFVVPHPDDYRSLHATLLQDLYGDLVYHYAMLMPPVREFRADLGGARIRSLADLRAAASRQEAEWAEFHDGTMAAGLLQETYAWRTVYRLGRFTLSRFLPAFRPHEENHIGEAITDERGRVAYLKTFRLSESQIRRGHLLDRLAAHDWHLADTAADFGITETALALRLENAGFGSLLRQDVLDHHRRRRREGQA</sequence>
<comment type="caution">
    <text evidence="2">The sequence shown here is derived from an EMBL/GenBank/DDBJ whole genome shotgun (WGS) entry which is preliminary data.</text>
</comment>
<protein>
    <recommendedName>
        <fullName evidence="1">ARG and Rhodanese-Phosphatase-superfamily-associated domain-containing protein</fullName>
    </recommendedName>
</protein>
<keyword evidence="3" id="KW-1185">Reference proteome</keyword>
<proteinExistence type="predicted"/>
<gene>
    <name evidence="2" type="ORF">AB0E65_10800</name>
</gene>
<evidence type="ECO:0000313" key="3">
    <source>
        <dbReference type="Proteomes" id="UP001550850"/>
    </source>
</evidence>
<evidence type="ECO:0000259" key="1">
    <source>
        <dbReference type="Pfam" id="PF22549"/>
    </source>
</evidence>
<accession>A0ABV2YGQ5</accession>
<dbReference type="InterPro" id="IPR054346">
    <property type="entry name" value="ARPP-2"/>
</dbReference>
<dbReference type="Pfam" id="PF22549">
    <property type="entry name" value="ARPP-2"/>
    <property type="match status" value="1"/>
</dbReference>
<organism evidence="2 3">
    <name type="scientific">Streptomyces fragilis</name>
    <dbReference type="NCBI Taxonomy" id="67301"/>
    <lineage>
        <taxon>Bacteria</taxon>
        <taxon>Bacillati</taxon>
        <taxon>Actinomycetota</taxon>
        <taxon>Actinomycetes</taxon>
        <taxon>Kitasatosporales</taxon>
        <taxon>Streptomycetaceae</taxon>
        <taxon>Streptomyces</taxon>
    </lineage>
</organism>
<dbReference type="Proteomes" id="UP001550850">
    <property type="component" value="Unassembled WGS sequence"/>
</dbReference>
<dbReference type="RefSeq" id="WP_108952987.1">
    <property type="nucleotide sequence ID" value="NZ_BEVZ01000002.1"/>
</dbReference>
<name>A0ABV2YGQ5_9ACTN</name>
<dbReference type="EMBL" id="JBEZUR010000012">
    <property type="protein sequence ID" value="MEU3554691.1"/>
    <property type="molecule type" value="Genomic_DNA"/>
</dbReference>
<feature type="domain" description="ARG and Rhodanese-Phosphatase-superfamily-associated" evidence="1">
    <location>
        <begin position="9"/>
        <end position="285"/>
    </location>
</feature>